<dbReference type="PANTHER" id="PTHR43639:SF1">
    <property type="entry name" value="SHORT-CHAIN DEHYDROGENASE_REDUCTASE FAMILY PROTEIN"/>
    <property type="match status" value="1"/>
</dbReference>
<keyword evidence="2" id="KW-0560">Oxidoreductase</keyword>
<dbReference type="SUPFAM" id="SSF51735">
    <property type="entry name" value="NAD(P)-binding Rossmann-fold domains"/>
    <property type="match status" value="1"/>
</dbReference>
<reference evidence="4 5" key="1">
    <citation type="submission" date="2019-10" db="EMBL/GenBank/DDBJ databases">
        <title>Whole genome shotgun sequence of Acrocarpospora macrocephala NBRC 16266.</title>
        <authorList>
            <person name="Ichikawa N."/>
            <person name="Kimura A."/>
            <person name="Kitahashi Y."/>
            <person name="Komaki H."/>
            <person name="Oguchi A."/>
        </authorList>
    </citation>
    <scope>NUCLEOTIDE SEQUENCE [LARGE SCALE GENOMIC DNA]</scope>
    <source>
        <strain evidence="4 5">NBRC 16266</strain>
    </source>
</reference>
<proteinExistence type="inferred from homology"/>
<evidence type="ECO:0000313" key="4">
    <source>
        <dbReference type="EMBL" id="GES10326.1"/>
    </source>
</evidence>
<dbReference type="RefSeq" id="WP_155355773.1">
    <property type="nucleotide sequence ID" value="NZ_BAAAHL010000014.1"/>
</dbReference>
<dbReference type="Gene3D" id="3.40.50.720">
    <property type="entry name" value="NAD(P)-binding Rossmann-like Domain"/>
    <property type="match status" value="1"/>
</dbReference>
<accession>A0A5M3WP54</accession>
<dbReference type="PRINTS" id="PR00081">
    <property type="entry name" value="GDHRDH"/>
</dbReference>
<dbReference type="GO" id="GO:0016491">
    <property type="term" value="F:oxidoreductase activity"/>
    <property type="evidence" value="ECO:0007669"/>
    <property type="project" value="UniProtKB-KW"/>
</dbReference>
<keyword evidence="5" id="KW-1185">Reference proteome</keyword>
<protein>
    <submittedName>
        <fullName evidence="4">3-oxoacyl-ACP reductase</fullName>
    </submittedName>
</protein>
<dbReference type="AlphaFoldDB" id="A0A5M3WP54"/>
<comment type="caution">
    <text evidence="4">The sequence shown here is derived from an EMBL/GenBank/DDBJ whole genome shotgun (WGS) entry which is preliminary data.</text>
</comment>
<evidence type="ECO:0000256" key="1">
    <source>
        <dbReference type="ARBA" id="ARBA00006484"/>
    </source>
</evidence>
<evidence type="ECO:0000313" key="5">
    <source>
        <dbReference type="Proteomes" id="UP000331127"/>
    </source>
</evidence>
<dbReference type="PRINTS" id="PR00080">
    <property type="entry name" value="SDRFAMILY"/>
</dbReference>
<dbReference type="Proteomes" id="UP000331127">
    <property type="component" value="Unassembled WGS sequence"/>
</dbReference>
<name>A0A5M3WP54_9ACTN</name>
<sequence>MDLGLNGKTAVVTGASRGIGLTIVRALTTEGVRVVAGARTLTAELKETGALVVTADLATADGATTLGERAMAELGGVDILVNNVGGGEGDGQAGGFLSFDDEYWLETYKLNVLSAVRVTRAAMPSLVERGGAIVNISSNSARQPSAGPVIYTTAKAALTAFGKALNEEFGPQGVRVNTVSPGPSLTSMWEGAQGYGAQLASRLGVPHEELLRALPGQAGMTTGRFVEPAEVAALVVYLASPLAGSIAGADYLIDGGAIKAA</sequence>
<organism evidence="4 5">
    <name type="scientific">Acrocarpospora macrocephala</name>
    <dbReference type="NCBI Taxonomy" id="150177"/>
    <lineage>
        <taxon>Bacteria</taxon>
        <taxon>Bacillati</taxon>
        <taxon>Actinomycetota</taxon>
        <taxon>Actinomycetes</taxon>
        <taxon>Streptosporangiales</taxon>
        <taxon>Streptosporangiaceae</taxon>
        <taxon>Acrocarpospora</taxon>
    </lineage>
</organism>
<gene>
    <name evidence="4" type="primary">fabG_3</name>
    <name evidence="4" type="ORF">Amac_039230</name>
</gene>
<evidence type="ECO:0000256" key="3">
    <source>
        <dbReference type="RuleBase" id="RU000363"/>
    </source>
</evidence>
<dbReference type="OrthoDB" id="8959163at2"/>
<dbReference type="PANTHER" id="PTHR43639">
    <property type="entry name" value="OXIDOREDUCTASE, SHORT-CHAIN DEHYDROGENASE/REDUCTASE FAMILY (AFU_ORTHOLOGUE AFUA_5G02870)"/>
    <property type="match status" value="1"/>
</dbReference>
<dbReference type="FunFam" id="3.40.50.720:FF:000084">
    <property type="entry name" value="Short-chain dehydrogenase reductase"/>
    <property type="match status" value="1"/>
</dbReference>
<dbReference type="EMBL" id="BLAE01000021">
    <property type="protein sequence ID" value="GES10326.1"/>
    <property type="molecule type" value="Genomic_DNA"/>
</dbReference>
<comment type="similarity">
    <text evidence="1 3">Belongs to the short-chain dehydrogenases/reductases (SDR) family.</text>
</comment>
<dbReference type="Pfam" id="PF00106">
    <property type="entry name" value="adh_short"/>
    <property type="match status" value="1"/>
</dbReference>
<dbReference type="InterPro" id="IPR002347">
    <property type="entry name" value="SDR_fam"/>
</dbReference>
<dbReference type="InterPro" id="IPR036291">
    <property type="entry name" value="NAD(P)-bd_dom_sf"/>
</dbReference>
<evidence type="ECO:0000256" key="2">
    <source>
        <dbReference type="ARBA" id="ARBA00023002"/>
    </source>
</evidence>